<sequence length="255" mass="27108">MNVPVWRARSLADLPHGFLGRAGGVSEGAMASLNCGWGSGDDRALIVENRRRAAEAVLPGATIVSPYQVHGIEVLEAGDWSDDERPHADALVTDRPGILLGILTADCAPLLFADREAGVVGAAHAGWRGALGGVAEATIAAMERLGAERSRIAAAIGPTIARTSYEVDHAFPEPFLAAEPQAERFFADGPAGKPHFDLPAYLLHRLGAAGLRQVEALGLDTYGREADFYSFRRATHRGEPSYGRQISLIGLPDPR</sequence>
<dbReference type="RefSeq" id="WP_342448444.1">
    <property type="nucleotide sequence ID" value="NZ_JAATJC010000001.1"/>
</dbReference>
<evidence type="ECO:0000256" key="7">
    <source>
        <dbReference type="ARBA" id="ARBA00047989"/>
    </source>
</evidence>
<dbReference type="Pfam" id="PF02578">
    <property type="entry name" value="Cu-oxidase_4"/>
    <property type="match status" value="1"/>
</dbReference>
<dbReference type="InterPro" id="IPR003730">
    <property type="entry name" value="Cu_polyphenol_OxRdtase"/>
</dbReference>
<comment type="catalytic activity">
    <reaction evidence="1">
        <text>inosine + phosphate = alpha-D-ribose 1-phosphate + hypoxanthine</text>
        <dbReference type="Rhea" id="RHEA:27646"/>
        <dbReference type="ChEBI" id="CHEBI:17368"/>
        <dbReference type="ChEBI" id="CHEBI:17596"/>
        <dbReference type="ChEBI" id="CHEBI:43474"/>
        <dbReference type="ChEBI" id="CHEBI:57720"/>
        <dbReference type="EC" id="2.4.2.1"/>
    </reaction>
    <physiologicalReaction direction="left-to-right" evidence="1">
        <dbReference type="Rhea" id="RHEA:27647"/>
    </physiologicalReaction>
</comment>
<dbReference type="PANTHER" id="PTHR30616">
    <property type="entry name" value="UNCHARACTERIZED PROTEIN YFIH"/>
    <property type="match status" value="1"/>
</dbReference>
<dbReference type="PANTHER" id="PTHR30616:SF2">
    <property type="entry name" value="PURINE NUCLEOSIDE PHOSPHORYLASE LACC1"/>
    <property type="match status" value="1"/>
</dbReference>
<gene>
    <name evidence="11" type="ORF">GGQ97_000850</name>
</gene>
<dbReference type="Proteomes" id="UP000558192">
    <property type="component" value="Unassembled WGS sequence"/>
</dbReference>
<keyword evidence="6" id="KW-0862">Zinc</keyword>
<evidence type="ECO:0000313" key="12">
    <source>
        <dbReference type="Proteomes" id="UP000558192"/>
    </source>
</evidence>
<keyword evidence="12" id="KW-1185">Reference proteome</keyword>
<protein>
    <recommendedName>
        <fullName evidence="10">Purine nucleoside phosphorylase</fullName>
    </recommendedName>
</protein>
<keyword evidence="4" id="KW-0479">Metal-binding</keyword>
<dbReference type="GO" id="GO:0016787">
    <property type="term" value="F:hydrolase activity"/>
    <property type="evidence" value="ECO:0007669"/>
    <property type="project" value="UniProtKB-KW"/>
</dbReference>
<evidence type="ECO:0000256" key="10">
    <source>
        <dbReference type="RuleBase" id="RU361274"/>
    </source>
</evidence>
<evidence type="ECO:0000256" key="1">
    <source>
        <dbReference type="ARBA" id="ARBA00000553"/>
    </source>
</evidence>
<evidence type="ECO:0000256" key="9">
    <source>
        <dbReference type="ARBA" id="ARBA00049893"/>
    </source>
</evidence>
<organism evidence="11 12">
    <name type="scientific">Sphingomonas kaistensis</name>
    <dbReference type="NCBI Taxonomy" id="298708"/>
    <lineage>
        <taxon>Bacteria</taxon>
        <taxon>Pseudomonadati</taxon>
        <taxon>Pseudomonadota</taxon>
        <taxon>Alphaproteobacteria</taxon>
        <taxon>Sphingomonadales</taxon>
        <taxon>Sphingomonadaceae</taxon>
        <taxon>Sphingomonas</taxon>
    </lineage>
</organism>
<keyword evidence="5" id="KW-0378">Hydrolase</keyword>
<evidence type="ECO:0000256" key="5">
    <source>
        <dbReference type="ARBA" id="ARBA00022801"/>
    </source>
</evidence>
<dbReference type="CDD" id="cd16833">
    <property type="entry name" value="YfiH"/>
    <property type="match status" value="1"/>
</dbReference>
<reference evidence="11 12" key="1">
    <citation type="submission" date="2020-03" db="EMBL/GenBank/DDBJ databases">
        <title>Genomic Encyclopedia of Type Strains, Phase IV (KMG-IV): sequencing the most valuable type-strain genomes for metagenomic binning, comparative biology and taxonomic classification.</title>
        <authorList>
            <person name="Goeker M."/>
        </authorList>
    </citation>
    <scope>NUCLEOTIDE SEQUENCE [LARGE SCALE GENOMIC DNA]</scope>
    <source>
        <strain evidence="11 12">DSM 16846</strain>
    </source>
</reference>
<keyword evidence="3" id="KW-0808">Transferase</keyword>
<accession>A0A7X5Y5P3</accession>
<dbReference type="Gene3D" id="3.60.140.10">
    <property type="entry name" value="CNF1/YfiH-like putative cysteine hydrolases"/>
    <property type="match status" value="1"/>
</dbReference>
<dbReference type="InterPro" id="IPR011324">
    <property type="entry name" value="Cytotoxic_necrot_fac-like_cat"/>
</dbReference>
<comment type="caution">
    <text evidence="11">The sequence shown here is derived from an EMBL/GenBank/DDBJ whole genome shotgun (WGS) entry which is preliminary data.</text>
</comment>
<dbReference type="InterPro" id="IPR038371">
    <property type="entry name" value="Cu_polyphenol_OxRdtase_sf"/>
</dbReference>
<proteinExistence type="inferred from homology"/>
<evidence type="ECO:0000313" key="11">
    <source>
        <dbReference type="EMBL" id="NJC05057.1"/>
    </source>
</evidence>
<evidence type="ECO:0000256" key="4">
    <source>
        <dbReference type="ARBA" id="ARBA00022723"/>
    </source>
</evidence>
<dbReference type="GO" id="GO:0005507">
    <property type="term" value="F:copper ion binding"/>
    <property type="evidence" value="ECO:0007669"/>
    <property type="project" value="TreeGrafter"/>
</dbReference>
<evidence type="ECO:0000256" key="3">
    <source>
        <dbReference type="ARBA" id="ARBA00022679"/>
    </source>
</evidence>
<evidence type="ECO:0000256" key="2">
    <source>
        <dbReference type="ARBA" id="ARBA00007353"/>
    </source>
</evidence>
<comment type="catalytic activity">
    <reaction evidence="8">
        <text>adenosine + phosphate = alpha-D-ribose 1-phosphate + adenine</text>
        <dbReference type="Rhea" id="RHEA:27642"/>
        <dbReference type="ChEBI" id="CHEBI:16335"/>
        <dbReference type="ChEBI" id="CHEBI:16708"/>
        <dbReference type="ChEBI" id="CHEBI:43474"/>
        <dbReference type="ChEBI" id="CHEBI:57720"/>
        <dbReference type="EC" id="2.4.2.1"/>
    </reaction>
    <physiologicalReaction direction="left-to-right" evidence="8">
        <dbReference type="Rhea" id="RHEA:27643"/>
    </physiologicalReaction>
</comment>
<comment type="catalytic activity">
    <reaction evidence="7">
        <text>adenosine + H2O + H(+) = inosine + NH4(+)</text>
        <dbReference type="Rhea" id="RHEA:24408"/>
        <dbReference type="ChEBI" id="CHEBI:15377"/>
        <dbReference type="ChEBI" id="CHEBI:15378"/>
        <dbReference type="ChEBI" id="CHEBI:16335"/>
        <dbReference type="ChEBI" id="CHEBI:17596"/>
        <dbReference type="ChEBI" id="CHEBI:28938"/>
        <dbReference type="EC" id="3.5.4.4"/>
    </reaction>
    <physiologicalReaction direction="left-to-right" evidence="7">
        <dbReference type="Rhea" id="RHEA:24409"/>
    </physiologicalReaction>
</comment>
<comment type="similarity">
    <text evidence="2 10">Belongs to the purine nucleoside phosphorylase YfiH/LACC1 family.</text>
</comment>
<dbReference type="GO" id="GO:0017061">
    <property type="term" value="F:S-methyl-5-thioadenosine phosphorylase activity"/>
    <property type="evidence" value="ECO:0007669"/>
    <property type="project" value="UniProtKB-EC"/>
</dbReference>
<name>A0A7X5Y5P3_9SPHN</name>
<dbReference type="AlphaFoldDB" id="A0A7X5Y5P3"/>
<dbReference type="NCBIfam" id="TIGR00726">
    <property type="entry name" value="peptidoglycan editing factor PgeF"/>
    <property type="match status" value="1"/>
</dbReference>
<dbReference type="SUPFAM" id="SSF64438">
    <property type="entry name" value="CNF1/YfiH-like putative cysteine hydrolases"/>
    <property type="match status" value="1"/>
</dbReference>
<evidence type="ECO:0000256" key="6">
    <source>
        <dbReference type="ARBA" id="ARBA00022833"/>
    </source>
</evidence>
<evidence type="ECO:0000256" key="8">
    <source>
        <dbReference type="ARBA" id="ARBA00048968"/>
    </source>
</evidence>
<dbReference type="EMBL" id="JAATJC010000001">
    <property type="protein sequence ID" value="NJC05057.1"/>
    <property type="molecule type" value="Genomic_DNA"/>
</dbReference>
<comment type="catalytic activity">
    <reaction evidence="9">
        <text>S-methyl-5'-thioadenosine + phosphate = 5-(methylsulfanyl)-alpha-D-ribose 1-phosphate + adenine</text>
        <dbReference type="Rhea" id="RHEA:11852"/>
        <dbReference type="ChEBI" id="CHEBI:16708"/>
        <dbReference type="ChEBI" id="CHEBI:17509"/>
        <dbReference type="ChEBI" id="CHEBI:43474"/>
        <dbReference type="ChEBI" id="CHEBI:58533"/>
        <dbReference type="EC" id="2.4.2.28"/>
    </reaction>
    <physiologicalReaction direction="left-to-right" evidence="9">
        <dbReference type="Rhea" id="RHEA:11853"/>
    </physiologicalReaction>
</comment>